<reference evidence="2 3" key="1">
    <citation type="submission" date="2023-03" db="EMBL/GenBank/DDBJ databases">
        <title>High recombination rates correlate with genetic variation in Cardiocondyla obscurior ants.</title>
        <authorList>
            <person name="Errbii M."/>
        </authorList>
    </citation>
    <scope>NUCLEOTIDE SEQUENCE [LARGE SCALE GENOMIC DNA]</scope>
    <source>
        <strain evidence="2">Alpha-2009</strain>
        <tissue evidence="2">Whole body</tissue>
    </source>
</reference>
<sequence>MMLQRPISHASGRAWRGTNPSESVNEMSFSRVKVISTNPVLPVWLSRIVGWVCVRTAANRNIPPKIPTGDKLSRRKTAAVIRQNI</sequence>
<comment type="caution">
    <text evidence="2">The sequence shown here is derived from an EMBL/GenBank/DDBJ whole genome shotgun (WGS) entry which is preliminary data.</text>
</comment>
<dbReference type="EMBL" id="JADYXP020000002">
    <property type="protein sequence ID" value="KAL0130143.1"/>
    <property type="molecule type" value="Genomic_DNA"/>
</dbReference>
<keyword evidence="3" id="KW-1185">Reference proteome</keyword>
<evidence type="ECO:0000313" key="2">
    <source>
        <dbReference type="EMBL" id="KAL0130143.1"/>
    </source>
</evidence>
<name>A0AAW2GSG9_9HYME</name>
<protein>
    <submittedName>
        <fullName evidence="2">Uncharacterized protein</fullName>
    </submittedName>
</protein>
<evidence type="ECO:0000313" key="3">
    <source>
        <dbReference type="Proteomes" id="UP001430953"/>
    </source>
</evidence>
<proteinExistence type="predicted"/>
<gene>
    <name evidence="2" type="ORF">PUN28_002028</name>
</gene>
<dbReference type="Proteomes" id="UP001430953">
    <property type="component" value="Unassembled WGS sequence"/>
</dbReference>
<organism evidence="2 3">
    <name type="scientific">Cardiocondyla obscurior</name>
    <dbReference type="NCBI Taxonomy" id="286306"/>
    <lineage>
        <taxon>Eukaryota</taxon>
        <taxon>Metazoa</taxon>
        <taxon>Ecdysozoa</taxon>
        <taxon>Arthropoda</taxon>
        <taxon>Hexapoda</taxon>
        <taxon>Insecta</taxon>
        <taxon>Pterygota</taxon>
        <taxon>Neoptera</taxon>
        <taxon>Endopterygota</taxon>
        <taxon>Hymenoptera</taxon>
        <taxon>Apocrita</taxon>
        <taxon>Aculeata</taxon>
        <taxon>Formicoidea</taxon>
        <taxon>Formicidae</taxon>
        <taxon>Myrmicinae</taxon>
        <taxon>Cardiocondyla</taxon>
    </lineage>
</organism>
<feature type="region of interest" description="Disordered" evidence="1">
    <location>
        <begin position="1"/>
        <end position="21"/>
    </location>
</feature>
<accession>A0AAW2GSG9</accession>
<dbReference type="AlphaFoldDB" id="A0AAW2GSG9"/>
<evidence type="ECO:0000256" key="1">
    <source>
        <dbReference type="SAM" id="MobiDB-lite"/>
    </source>
</evidence>